<organism evidence="3 4">
    <name type="scientific">Cryptosporidium canis</name>
    <dbReference type="NCBI Taxonomy" id="195482"/>
    <lineage>
        <taxon>Eukaryota</taxon>
        <taxon>Sar</taxon>
        <taxon>Alveolata</taxon>
        <taxon>Apicomplexa</taxon>
        <taxon>Conoidasida</taxon>
        <taxon>Coccidia</taxon>
        <taxon>Eucoccidiorida</taxon>
        <taxon>Eimeriorina</taxon>
        <taxon>Cryptosporidiidae</taxon>
        <taxon>Cryptosporidium</taxon>
    </lineage>
</organism>
<comment type="caution">
    <text evidence="3">The sequence shown here is derived from an EMBL/GenBank/DDBJ whole genome shotgun (WGS) entry which is preliminary data.</text>
</comment>
<dbReference type="EMBL" id="JAPCXB010000089">
    <property type="protein sequence ID" value="KAJ1608963.1"/>
    <property type="molecule type" value="Genomic_DNA"/>
</dbReference>
<evidence type="ECO:0000313" key="4">
    <source>
        <dbReference type="Proteomes" id="UP001071777"/>
    </source>
</evidence>
<feature type="region of interest" description="Disordered" evidence="1">
    <location>
        <begin position="282"/>
        <end position="301"/>
    </location>
</feature>
<feature type="signal peptide" evidence="2">
    <location>
        <begin position="1"/>
        <end position="18"/>
    </location>
</feature>
<sequence length="393" mass="45036">MIFQYLVFLLIISNFIYSEDLTNPQYRSTKKKNGKSYNLDPDNHAENTDQHANINHCSIIKSINLQITSNETIAYARMFFYTFNQKLAKYDHSHEETRMTYDTIFSSLPQKLSKSLAHNSHPASLADRLIIQSFKIKQTSTRNNSGSLELYKSRSPRGPFEPYNTLQNALKESILNSSNQHGKGVETYTLNDELKDMQIIKARNSNNGDLLVNKILLGIKEKTRPLKIDESKLNRPGLIIPVPPKHNKDFVHNSNRNDEDKEYKRNDKNCILHVAIPEVPDHVNPDNIKTSNGDRVNKNLPPGADEELLEFFSRNAKKNDRTLHTKLQGITQPKPLSTKASHPIINNPYRPLKQIDGNGFQLNNKIYMSHNNNEIPTAESTPEDFSAHIEYKE</sequence>
<evidence type="ECO:0000256" key="2">
    <source>
        <dbReference type="SAM" id="SignalP"/>
    </source>
</evidence>
<proteinExistence type="predicted"/>
<evidence type="ECO:0000313" key="3">
    <source>
        <dbReference type="EMBL" id="KAJ1608963.1"/>
    </source>
</evidence>
<dbReference type="Proteomes" id="UP001071777">
    <property type="component" value="Unassembled WGS sequence"/>
</dbReference>
<keyword evidence="4" id="KW-1185">Reference proteome</keyword>
<name>A0ABQ8P5Y7_9CRYT</name>
<gene>
    <name evidence="3" type="ORF">OJ252_2342</name>
</gene>
<reference evidence="3" key="1">
    <citation type="submission" date="2022-10" db="EMBL/GenBank/DDBJ databases">
        <title>Adaptive evolution leads to modifications in subtelomeric GC content in a zoonotic Cryptosporidium species.</title>
        <authorList>
            <person name="Li J."/>
            <person name="Feng Y."/>
            <person name="Xiao L."/>
        </authorList>
    </citation>
    <scope>NUCLEOTIDE SEQUENCE</scope>
    <source>
        <strain evidence="3">25894</strain>
    </source>
</reference>
<evidence type="ECO:0000256" key="1">
    <source>
        <dbReference type="SAM" id="MobiDB-lite"/>
    </source>
</evidence>
<accession>A0ABQ8P5Y7</accession>
<feature type="region of interest" description="Disordered" evidence="1">
    <location>
        <begin position="27"/>
        <end position="48"/>
    </location>
</feature>
<feature type="compositionally biased region" description="Basic and acidic residues" evidence="1">
    <location>
        <begin position="246"/>
        <end position="262"/>
    </location>
</feature>
<keyword evidence="2" id="KW-0732">Signal</keyword>
<feature type="region of interest" description="Disordered" evidence="1">
    <location>
        <begin position="239"/>
        <end position="262"/>
    </location>
</feature>
<feature type="region of interest" description="Disordered" evidence="1">
    <location>
        <begin position="374"/>
        <end position="393"/>
    </location>
</feature>
<feature type="chain" id="PRO_5045828815" evidence="2">
    <location>
        <begin position="19"/>
        <end position="393"/>
    </location>
</feature>
<protein>
    <submittedName>
        <fullName evidence="3">Signal peptide-containing protein</fullName>
    </submittedName>
</protein>